<evidence type="ECO:0000256" key="5">
    <source>
        <dbReference type="ARBA" id="ARBA00022840"/>
    </source>
</evidence>
<dbReference type="EC" id="6.3.1.1" evidence="7 8"/>
<keyword evidence="6 7" id="KW-0061">Asparagine biosynthesis</keyword>
<organism evidence="10 11">
    <name type="scientific">Providencia burhodogranariea DSM 19968</name>
    <dbReference type="NCBI Taxonomy" id="1141662"/>
    <lineage>
        <taxon>Bacteria</taxon>
        <taxon>Pseudomonadati</taxon>
        <taxon>Pseudomonadota</taxon>
        <taxon>Gammaproteobacteria</taxon>
        <taxon>Enterobacterales</taxon>
        <taxon>Morganellaceae</taxon>
        <taxon>Providencia</taxon>
    </lineage>
</organism>
<dbReference type="InterPro" id="IPR006195">
    <property type="entry name" value="aa-tRNA-synth_II"/>
</dbReference>
<accession>K8WB11</accession>
<evidence type="ECO:0000256" key="6">
    <source>
        <dbReference type="ARBA" id="ARBA00022888"/>
    </source>
</evidence>
<comment type="caution">
    <text evidence="10">The sequence shown here is derived from an EMBL/GenBank/DDBJ whole genome shotgun (WGS) entry which is preliminary data.</text>
</comment>
<evidence type="ECO:0000259" key="9">
    <source>
        <dbReference type="PROSITE" id="PS50862"/>
    </source>
</evidence>
<dbReference type="InterPro" id="IPR004618">
    <property type="entry name" value="AsnA"/>
</dbReference>
<keyword evidence="11" id="KW-1185">Reference proteome</keyword>
<evidence type="ECO:0000256" key="7">
    <source>
        <dbReference type="HAMAP-Rule" id="MF_00555"/>
    </source>
</evidence>
<protein>
    <recommendedName>
        <fullName evidence="7 8">Aspartate--ammonia ligase</fullName>
        <ecNumber evidence="7 8">6.3.1.1</ecNumber>
    </recommendedName>
    <alternativeName>
        <fullName evidence="7">Asparagine synthetase A</fullName>
    </alternativeName>
</protein>
<dbReference type="EMBL" id="AKKL01000052">
    <property type="protein sequence ID" value="EKT53380.1"/>
    <property type="molecule type" value="Genomic_DNA"/>
</dbReference>
<comment type="catalytic activity">
    <reaction evidence="7">
        <text>L-aspartate + NH4(+) + ATP = L-asparagine + AMP + diphosphate + H(+)</text>
        <dbReference type="Rhea" id="RHEA:11372"/>
        <dbReference type="ChEBI" id="CHEBI:15378"/>
        <dbReference type="ChEBI" id="CHEBI:28938"/>
        <dbReference type="ChEBI" id="CHEBI:29991"/>
        <dbReference type="ChEBI" id="CHEBI:30616"/>
        <dbReference type="ChEBI" id="CHEBI:33019"/>
        <dbReference type="ChEBI" id="CHEBI:58048"/>
        <dbReference type="ChEBI" id="CHEBI:456215"/>
        <dbReference type="EC" id="6.3.1.1"/>
    </reaction>
</comment>
<evidence type="ECO:0000313" key="10">
    <source>
        <dbReference type="EMBL" id="EKT53380.1"/>
    </source>
</evidence>
<keyword evidence="1 7" id="KW-0963">Cytoplasm</keyword>
<sequence>MDKSFIEQQQQISFVKSYFSRLLEKELGLIEVQGPILSRLGDGTQDNLSGHEKAVQVKVKSIPDATFEVVHSLAKWKRKTLGRFDFQEGQGLYTHMKALRPDEDRLTPIHSVYVDQWDWEKVMADEERTLPYLKQTVGKIYQAIKQTEAAISTEFGLAPFLPDQIHFIHSEELLQRYPDLDAKGRERAIAKELGAVFLIGIGGKLSHGESHDVRAPDYDDWTTENEEGFKGLNGDIIVWNPVLEDAFEISSMGIRVSPESLTRQLGLTGDEKRMELDWHQALVQGKMPQTIGGGIGQSRLVMLLLQRQHIGQVQCGVWLPETRETIVGML</sequence>
<keyword evidence="3 7" id="KW-0028">Amino-acid biosynthesis</keyword>
<dbReference type="InterPro" id="IPR045864">
    <property type="entry name" value="aa-tRNA-synth_II/BPL/LPL"/>
</dbReference>
<comment type="subcellular location">
    <subcellularLocation>
        <location evidence="7">Cytoplasm</location>
    </subcellularLocation>
</comment>
<dbReference type="GO" id="GO:0005829">
    <property type="term" value="C:cytosol"/>
    <property type="evidence" value="ECO:0007669"/>
    <property type="project" value="TreeGrafter"/>
</dbReference>
<evidence type="ECO:0000256" key="3">
    <source>
        <dbReference type="ARBA" id="ARBA00022605"/>
    </source>
</evidence>
<keyword evidence="5 7" id="KW-0067">ATP-binding</keyword>
<evidence type="ECO:0000313" key="11">
    <source>
        <dbReference type="Proteomes" id="UP000009336"/>
    </source>
</evidence>
<dbReference type="PROSITE" id="PS50862">
    <property type="entry name" value="AA_TRNA_LIGASE_II"/>
    <property type="match status" value="1"/>
</dbReference>
<dbReference type="GO" id="GO:0005524">
    <property type="term" value="F:ATP binding"/>
    <property type="evidence" value="ECO:0007669"/>
    <property type="project" value="UniProtKB-UniRule"/>
</dbReference>
<evidence type="ECO:0000256" key="8">
    <source>
        <dbReference type="NCBIfam" id="TIGR00669"/>
    </source>
</evidence>
<dbReference type="PATRIC" id="fig|1141662.3.peg.3807"/>
<feature type="domain" description="Aminoacyl-transfer RNA synthetases class-II family profile" evidence="9">
    <location>
        <begin position="13"/>
        <end position="320"/>
    </location>
</feature>
<dbReference type="PIRSF" id="PIRSF001555">
    <property type="entry name" value="Asp_ammon_ligase"/>
    <property type="match status" value="1"/>
</dbReference>
<keyword evidence="4 7" id="KW-0547">Nucleotide-binding</keyword>
<dbReference type="GO" id="GO:0004071">
    <property type="term" value="F:aspartate-ammonia ligase activity"/>
    <property type="evidence" value="ECO:0007669"/>
    <property type="project" value="UniProtKB-UniRule"/>
</dbReference>
<keyword evidence="2 7" id="KW-0436">Ligase</keyword>
<dbReference type="HAMAP" id="MF_00555">
    <property type="entry name" value="AsnA"/>
    <property type="match status" value="1"/>
</dbReference>
<dbReference type="RefSeq" id="WP_008913711.1">
    <property type="nucleotide sequence ID" value="NZ_KB233226.1"/>
</dbReference>
<dbReference type="NCBIfam" id="TIGR00669">
    <property type="entry name" value="asnA"/>
    <property type="match status" value="1"/>
</dbReference>
<dbReference type="HOGENOM" id="CLU_071543_0_0_6"/>
<dbReference type="eggNOG" id="COG2502">
    <property type="taxonomic scope" value="Bacteria"/>
</dbReference>
<proteinExistence type="inferred from homology"/>
<name>K8WB11_9GAMM</name>
<dbReference type="AlphaFoldDB" id="K8WB11"/>
<dbReference type="PANTHER" id="PTHR30073">
    <property type="entry name" value="ASPARTATE--AMMONIA LIGASE"/>
    <property type="match status" value="1"/>
</dbReference>
<comment type="pathway">
    <text evidence="7">Amino-acid biosynthesis; L-asparagine biosynthesis; L-asparagine from L-aspartate (ammonia route): step 1/1.</text>
</comment>
<dbReference type="Proteomes" id="UP000009336">
    <property type="component" value="Unassembled WGS sequence"/>
</dbReference>
<dbReference type="UniPathway" id="UPA00134">
    <property type="reaction ID" value="UER00194"/>
</dbReference>
<gene>
    <name evidence="7" type="primary">asnA</name>
    <name evidence="10" type="ORF">OOA_18734</name>
</gene>
<evidence type="ECO:0000256" key="1">
    <source>
        <dbReference type="ARBA" id="ARBA00022490"/>
    </source>
</evidence>
<dbReference type="GO" id="GO:0070981">
    <property type="term" value="P:L-asparagine biosynthetic process"/>
    <property type="evidence" value="ECO:0007669"/>
    <property type="project" value="UniProtKB-UniRule"/>
</dbReference>
<comment type="similarity">
    <text evidence="7">Belongs to the class-II aminoacyl-tRNA synthetase family. AsnA subfamily.</text>
</comment>
<evidence type="ECO:0000256" key="4">
    <source>
        <dbReference type="ARBA" id="ARBA00022741"/>
    </source>
</evidence>
<dbReference type="STRING" id="1141662.OOA_18734"/>
<dbReference type="Gene3D" id="3.30.930.10">
    <property type="entry name" value="Bira Bifunctional Protein, Domain 2"/>
    <property type="match status" value="1"/>
</dbReference>
<dbReference type="SUPFAM" id="SSF55681">
    <property type="entry name" value="Class II aaRS and biotin synthetases"/>
    <property type="match status" value="1"/>
</dbReference>
<dbReference type="OrthoDB" id="3185462at2"/>
<evidence type="ECO:0000256" key="2">
    <source>
        <dbReference type="ARBA" id="ARBA00022598"/>
    </source>
</evidence>
<dbReference type="PANTHER" id="PTHR30073:SF5">
    <property type="entry name" value="ASPARTATE--AMMONIA LIGASE"/>
    <property type="match status" value="1"/>
</dbReference>
<reference evidence="10 11" key="1">
    <citation type="journal article" date="2012" name="BMC Genomics">
        <title>Comparative genomics of bacteria in the genus Providencia isolated from wild Drosophila melanogaster.</title>
        <authorList>
            <person name="Galac M.R."/>
            <person name="Lazzaro B.P."/>
        </authorList>
    </citation>
    <scope>NUCLEOTIDE SEQUENCE [LARGE SCALE GENOMIC DNA]</scope>
    <source>
        <strain evidence="10 11">DSM 19968</strain>
    </source>
</reference>
<dbReference type="Pfam" id="PF03590">
    <property type="entry name" value="AsnA"/>
    <property type="match status" value="1"/>
</dbReference>